<dbReference type="InterPro" id="IPR005650">
    <property type="entry name" value="BlaI_family"/>
</dbReference>
<proteinExistence type="predicted"/>
<reference evidence="4 5" key="1">
    <citation type="submission" date="2009-06" db="EMBL/GenBank/DDBJ databases">
        <title>The draft genome of Clostridium carboxidivorans P7.</title>
        <authorList>
            <consortium name="US DOE Joint Genome Institute (JGI-PGF)"/>
            <person name="Lucas S."/>
            <person name="Copeland A."/>
            <person name="Lapidus A."/>
            <person name="Glavina del Rio T."/>
            <person name="Tice H."/>
            <person name="Bruce D."/>
            <person name="Goodwin L."/>
            <person name="Pitluck S."/>
            <person name="Larimer F."/>
            <person name="Land M.L."/>
            <person name="Hauser L."/>
            <person name="Hemme C.L."/>
        </authorList>
    </citation>
    <scope>NUCLEOTIDE SEQUENCE [LARGE SCALE GENOMIC DNA]</scope>
    <source>
        <strain evidence="4 5">P7</strain>
    </source>
</reference>
<evidence type="ECO:0000313" key="4">
    <source>
        <dbReference type="EMBL" id="EET86546.1"/>
    </source>
</evidence>
<keyword evidence="2" id="KW-0238">DNA-binding</keyword>
<gene>
    <name evidence="4" type="ORF">CcarbDRAFT_3034</name>
</gene>
<evidence type="ECO:0000256" key="2">
    <source>
        <dbReference type="ARBA" id="ARBA00023125"/>
    </source>
</evidence>
<keyword evidence="5" id="KW-1185">Reference proteome</keyword>
<protein>
    <submittedName>
        <fullName evidence="4">Transcriptional repressor, CopY family</fullName>
    </submittedName>
</protein>
<dbReference type="Proteomes" id="UP000004198">
    <property type="component" value="Unassembled WGS sequence"/>
</dbReference>
<dbReference type="InterPro" id="IPR036390">
    <property type="entry name" value="WH_DNA-bd_sf"/>
</dbReference>
<dbReference type="GO" id="GO:0003677">
    <property type="term" value="F:DNA binding"/>
    <property type="evidence" value="ECO:0007669"/>
    <property type="project" value="UniProtKB-KW"/>
</dbReference>
<organism evidence="4 5">
    <name type="scientific">Clostridium carboxidivorans P7</name>
    <dbReference type="NCBI Taxonomy" id="536227"/>
    <lineage>
        <taxon>Bacteria</taxon>
        <taxon>Bacillati</taxon>
        <taxon>Bacillota</taxon>
        <taxon>Clostridia</taxon>
        <taxon>Eubacteriales</taxon>
        <taxon>Clostridiaceae</taxon>
        <taxon>Clostridium</taxon>
    </lineage>
</organism>
<keyword evidence="1" id="KW-0805">Transcription regulation</keyword>
<accession>C6PW67</accession>
<evidence type="ECO:0000256" key="1">
    <source>
        <dbReference type="ARBA" id="ARBA00023015"/>
    </source>
</evidence>
<dbReference type="EMBL" id="ACVI01000051">
    <property type="protein sequence ID" value="EET86546.1"/>
    <property type="molecule type" value="Genomic_DNA"/>
</dbReference>
<comment type="caution">
    <text evidence="4">The sequence shown here is derived from an EMBL/GenBank/DDBJ whole genome shotgun (WGS) entry which is preliminary data.</text>
</comment>
<dbReference type="SUPFAM" id="SSF46785">
    <property type="entry name" value="Winged helix' DNA-binding domain"/>
    <property type="match status" value="1"/>
</dbReference>
<evidence type="ECO:0000256" key="3">
    <source>
        <dbReference type="ARBA" id="ARBA00023163"/>
    </source>
</evidence>
<dbReference type="Gene3D" id="1.10.4040.10">
    <property type="entry name" value="Penicillinase repressor domain"/>
    <property type="match status" value="1"/>
</dbReference>
<dbReference type="RefSeq" id="WP_007061919.1">
    <property type="nucleotide sequence ID" value="NZ_ACVI01000051.1"/>
</dbReference>
<dbReference type="OrthoDB" id="9795583at2"/>
<name>C6PW67_9CLOT</name>
<evidence type="ECO:0000313" key="5">
    <source>
        <dbReference type="Proteomes" id="UP000004198"/>
    </source>
</evidence>
<dbReference type="PATRIC" id="fig|536227.13.peg.882"/>
<keyword evidence="3" id="KW-0804">Transcription</keyword>
<dbReference type="KEGG" id="cck:Ccar_04160"/>
<dbReference type="GO" id="GO:0045892">
    <property type="term" value="P:negative regulation of DNA-templated transcription"/>
    <property type="evidence" value="ECO:0007669"/>
    <property type="project" value="InterPro"/>
</dbReference>
<sequence>MFKIPKISEDESIKLESNSFITKVFNGSIKSMLLTFVESNEISKKDIEELKKILNQPNKMKG</sequence>
<dbReference type="AlphaFoldDB" id="C6PW67"/>
<dbReference type="Pfam" id="PF03965">
    <property type="entry name" value="Penicillinase_R"/>
    <property type="match status" value="1"/>
</dbReference>
<dbReference type="STRING" id="536227.Ccar_04160"/>